<gene>
    <name evidence="6" type="ORF">QBC37DRAFT_440003</name>
</gene>
<reference evidence="6" key="1">
    <citation type="journal article" date="2023" name="Mol. Phylogenet. Evol.">
        <title>Genome-scale phylogeny and comparative genomics of the fungal order Sordariales.</title>
        <authorList>
            <person name="Hensen N."/>
            <person name="Bonometti L."/>
            <person name="Westerberg I."/>
            <person name="Brannstrom I.O."/>
            <person name="Guillou S."/>
            <person name="Cros-Aarteil S."/>
            <person name="Calhoun S."/>
            <person name="Haridas S."/>
            <person name="Kuo A."/>
            <person name="Mondo S."/>
            <person name="Pangilinan J."/>
            <person name="Riley R."/>
            <person name="LaButti K."/>
            <person name="Andreopoulos B."/>
            <person name="Lipzen A."/>
            <person name="Chen C."/>
            <person name="Yan M."/>
            <person name="Daum C."/>
            <person name="Ng V."/>
            <person name="Clum A."/>
            <person name="Steindorff A."/>
            <person name="Ohm R.A."/>
            <person name="Martin F."/>
            <person name="Silar P."/>
            <person name="Natvig D.O."/>
            <person name="Lalanne C."/>
            <person name="Gautier V."/>
            <person name="Ament-Velasquez S.L."/>
            <person name="Kruys A."/>
            <person name="Hutchinson M.I."/>
            <person name="Powell A.J."/>
            <person name="Barry K."/>
            <person name="Miller A.N."/>
            <person name="Grigoriev I.V."/>
            <person name="Debuchy R."/>
            <person name="Gladieux P."/>
            <person name="Hiltunen Thoren M."/>
            <person name="Johannesson H."/>
        </authorList>
    </citation>
    <scope>NUCLEOTIDE SEQUENCE</scope>
    <source>
        <strain evidence="6">PSN293</strain>
    </source>
</reference>
<dbReference type="PANTHER" id="PTHR12169:SF2">
    <property type="entry name" value="AFG1P"/>
    <property type="match status" value="1"/>
</dbReference>
<accession>A0AAN6Y9Q6</accession>
<comment type="similarity">
    <text evidence="1">Belongs to the AFG1 ATPase family.</text>
</comment>
<evidence type="ECO:0000256" key="2">
    <source>
        <dbReference type="ARBA" id="ARBA00022741"/>
    </source>
</evidence>
<protein>
    <submittedName>
        <fullName evidence="6">AFG1-like ATPase-domain-containing protein</fullName>
    </submittedName>
</protein>
<dbReference type="InterPro" id="IPR006598">
    <property type="entry name" value="CAP10"/>
</dbReference>
<dbReference type="GO" id="GO:0005524">
    <property type="term" value="F:ATP binding"/>
    <property type="evidence" value="ECO:0007669"/>
    <property type="project" value="UniProtKB-KW"/>
</dbReference>
<dbReference type="GO" id="GO:0016887">
    <property type="term" value="F:ATP hydrolysis activity"/>
    <property type="evidence" value="ECO:0007669"/>
    <property type="project" value="InterPro"/>
</dbReference>
<keyword evidence="7" id="KW-1185">Reference proteome</keyword>
<keyword evidence="3" id="KW-0067">ATP-binding</keyword>
<dbReference type="Gene3D" id="3.40.50.300">
    <property type="entry name" value="P-loop containing nucleotide triphosphate hydrolases"/>
    <property type="match status" value="1"/>
</dbReference>
<dbReference type="GO" id="GO:0005739">
    <property type="term" value="C:mitochondrion"/>
    <property type="evidence" value="ECO:0007669"/>
    <property type="project" value="TreeGrafter"/>
</dbReference>
<dbReference type="EMBL" id="MU858090">
    <property type="protein sequence ID" value="KAK4214663.1"/>
    <property type="molecule type" value="Genomic_DNA"/>
</dbReference>
<proteinExistence type="inferred from homology"/>
<feature type="compositionally biased region" description="Polar residues" evidence="4">
    <location>
        <begin position="342"/>
        <end position="356"/>
    </location>
</feature>
<evidence type="ECO:0000259" key="5">
    <source>
        <dbReference type="SMART" id="SM00672"/>
    </source>
</evidence>
<comment type="caution">
    <text evidence="6">The sequence shown here is derived from an EMBL/GenBank/DDBJ whole genome shotgun (WGS) entry which is preliminary data.</text>
</comment>
<feature type="region of interest" description="Disordered" evidence="4">
    <location>
        <begin position="313"/>
        <end position="364"/>
    </location>
</feature>
<dbReference type="PANTHER" id="PTHR12169">
    <property type="entry name" value="ATPASE N2B"/>
    <property type="match status" value="1"/>
</dbReference>
<sequence length="1099" mass="123747">MTGRAVTITDPLIKYQSLVATGICSPDASQHRLAHHLQKVYLRLKDYTPAPEYRSRLQQVTRALEAIKREGDHGTELASPSHPIRGNPLFAKFFSNRDDGGKDSLSLTKVLTSHQSALHIDSPKGLFLSGDVGRGKSMLLDLLAEGLPTRGKKRWHFNSFMLHTFSNLERFRKSQPQVANARSEYSLLWMAKDMVEKTPILFLDEFQLPDRASSKIMNNLFIAFFQLGGVLIASSNRMPEELEKAIGVSYSPPPTGGLFDQVMGIKRCLYGGGELFGQTSDFANFLEVLKARCDFWHMEGSRDWRRREAQGRFSEAPELSPESSYSSQSLYAPSKEAPGLGSEQSPGSDVIQTEAEQSADRPNNYFLSSDPDERWVRKMQKIAGVSNPAADNFWKPATLIVYGRHLTVPRENNGMACWNFDELVGSFGPADYITLASNYHSFIIDQVPILPFSMKNEARRFITLLDALYESRCKLVIRAQACPDDLFFPETKVRSSSSDSHHDEAGDATYSETVAEVFQDQMSPFRPNVSTYTDSRNAKYDPDQDSDFKLDVDKKVDFTKTGAFTGEDERFSYKRATSRLWELCSAQWHARTGDWWHPLPNRHWEGGEASKPQPAGVQWEKRKISEIPRRRRQIRQITNVVGLCLAVFCLFFAFRGTPKEGHGQGSSSSSSWLPKKQQLSKKTLNNLSLTEKECRATFPGLTRQVDEIVAQGPFEVKHTGDNGPLQGRIKDGQISILHSQRRSDLSKEMVDSRTASLHQLHRALITAPEHEPIPDTIFTLNFQDQPFGTCWTYSRQADPTLRSSNPHARSFPMPHFSHWAWDLPFVGSIPRASSAIDALESVLSFPSKIPKAVWRGTTWYNSVHSPGLRQKLVAASKNQPWADVQPLVWNATDAKQAANALPIEDFCKYKYIIHTEGVTYSGRFQFLQMCESVVLTPPIKWLQHTSHLVRPLFSSTILEAAHSKDAAGPPGLENEKHAIKKKKPWKPTERILRTWPTQYQPEEANIVFVAPDWSDLGEVVGWLEAHPDVARGIAKRQRSLFVGGGYFSPAAEVCYWRSLVRGWAKMARVVEVDVAGEDRTGWAEEQGVSYEAFSLSNGP</sequence>
<dbReference type="Pfam" id="PF03969">
    <property type="entry name" value="AFG1_ATPase"/>
    <property type="match status" value="2"/>
</dbReference>
<name>A0AAN6Y9Q6_9PEZI</name>
<dbReference type="SUPFAM" id="SSF52540">
    <property type="entry name" value="P-loop containing nucleoside triphosphate hydrolases"/>
    <property type="match status" value="1"/>
</dbReference>
<evidence type="ECO:0000313" key="6">
    <source>
        <dbReference type="EMBL" id="KAK4214663.1"/>
    </source>
</evidence>
<evidence type="ECO:0000256" key="4">
    <source>
        <dbReference type="SAM" id="MobiDB-lite"/>
    </source>
</evidence>
<reference evidence="6" key="2">
    <citation type="submission" date="2023-05" db="EMBL/GenBank/DDBJ databases">
        <authorList>
            <consortium name="Lawrence Berkeley National Laboratory"/>
            <person name="Steindorff A."/>
            <person name="Hensen N."/>
            <person name="Bonometti L."/>
            <person name="Westerberg I."/>
            <person name="Brannstrom I.O."/>
            <person name="Guillou S."/>
            <person name="Cros-Aarteil S."/>
            <person name="Calhoun S."/>
            <person name="Haridas S."/>
            <person name="Kuo A."/>
            <person name="Mondo S."/>
            <person name="Pangilinan J."/>
            <person name="Riley R."/>
            <person name="Labutti K."/>
            <person name="Andreopoulos B."/>
            <person name="Lipzen A."/>
            <person name="Chen C."/>
            <person name="Yanf M."/>
            <person name="Daum C."/>
            <person name="Ng V."/>
            <person name="Clum A."/>
            <person name="Ohm R."/>
            <person name="Martin F."/>
            <person name="Silar P."/>
            <person name="Natvig D."/>
            <person name="Lalanne C."/>
            <person name="Gautier V."/>
            <person name="Ament-Velasquez S.L."/>
            <person name="Kruys A."/>
            <person name="Hutchinson M.I."/>
            <person name="Powell A.J."/>
            <person name="Barry K."/>
            <person name="Miller A.N."/>
            <person name="Grigoriev I.V."/>
            <person name="Debuchy R."/>
            <person name="Gladieux P."/>
            <person name="Thoren M.H."/>
            <person name="Johannesson H."/>
        </authorList>
    </citation>
    <scope>NUCLEOTIDE SEQUENCE</scope>
    <source>
        <strain evidence="6">PSN293</strain>
    </source>
</reference>
<dbReference type="InterPro" id="IPR005654">
    <property type="entry name" value="ATPase_AFG1-like"/>
</dbReference>
<evidence type="ECO:0000256" key="1">
    <source>
        <dbReference type="ARBA" id="ARBA00010322"/>
    </source>
</evidence>
<dbReference type="SMART" id="SM00672">
    <property type="entry name" value="CAP10"/>
    <property type="match status" value="1"/>
</dbReference>
<organism evidence="6 7">
    <name type="scientific">Rhypophila decipiens</name>
    <dbReference type="NCBI Taxonomy" id="261697"/>
    <lineage>
        <taxon>Eukaryota</taxon>
        <taxon>Fungi</taxon>
        <taxon>Dikarya</taxon>
        <taxon>Ascomycota</taxon>
        <taxon>Pezizomycotina</taxon>
        <taxon>Sordariomycetes</taxon>
        <taxon>Sordariomycetidae</taxon>
        <taxon>Sordariales</taxon>
        <taxon>Naviculisporaceae</taxon>
        <taxon>Rhypophila</taxon>
    </lineage>
</organism>
<dbReference type="Pfam" id="PF05686">
    <property type="entry name" value="Glyco_transf_90"/>
    <property type="match status" value="1"/>
</dbReference>
<dbReference type="Proteomes" id="UP001301769">
    <property type="component" value="Unassembled WGS sequence"/>
</dbReference>
<dbReference type="AlphaFoldDB" id="A0AAN6Y9Q6"/>
<keyword evidence="2" id="KW-0547">Nucleotide-binding</keyword>
<dbReference type="InterPro" id="IPR027417">
    <property type="entry name" value="P-loop_NTPase"/>
</dbReference>
<evidence type="ECO:0000313" key="7">
    <source>
        <dbReference type="Proteomes" id="UP001301769"/>
    </source>
</evidence>
<feature type="domain" description="Glycosyl transferase CAP10" evidence="5">
    <location>
        <begin position="772"/>
        <end position="1070"/>
    </location>
</feature>
<evidence type="ECO:0000256" key="3">
    <source>
        <dbReference type="ARBA" id="ARBA00022840"/>
    </source>
</evidence>
<feature type="compositionally biased region" description="Low complexity" evidence="4">
    <location>
        <begin position="314"/>
        <end position="334"/>
    </location>
</feature>